<dbReference type="RefSeq" id="WP_161443801.1">
    <property type="nucleotide sequence ID" value="NZ_WXWU01000073.1"/>
</dbReference>
<accession>A0A7X4WAR6</accession>
<dbReference type="Proteomes" id="UP000465712">
    <property type="component" value="Unassembled WGS sequence"/>
</dbReference>
<organism evidence="1 2">
    <name type="scientific">Photobacterium halotolerans</name>
    <dbReference type="NCBI Taxonomy" id="265726"/>
    <lineage>
        <taxon>Bacteria</taxon>
        <taxon>Pseudomonadati</taxon>
        <taxon>Pseudomonadota</taxon>
        <taxon>Gammaproteobacteria</taxon>
        <taxon>Vibrionales</taxon>
        <taxon>Vibrionaceae</taxon>
        <taxon>Photobacterium</taxon>
    </lineage>
</organism>
<proteinExistence type="predicted"/>
<dbReference type="EMBL" id="WXWW01000106">
    <property type="protein sequence ID" value="NAW64957.1"/>
    <property type="molecule type" value="Genomic_DNA"/>
</dbReference>
<reference evidence="1 2" key="1">
    <citation type="submission" date="2017-05" db="EMBL/GenBank/DDBJ databases">
        <title>High clonality and local adaptation shapes Vibrionaceae linages within an endangered oasis.</title>
        <authorList>
            <person name="Vazquez-Rosas-Landa M."/>
        </authorList>
    </citation>
    <scope>NUCLEOTIDE SEQUENCE [LARGE SCALE GENOMIC DNA]</scope>
    <source>
        <strain evidence="1 2">P46_P4S1P180</strain>
    </source>
</reference>
<sequence length="180" mass="20865">MYRRIQVFFILFIASFAVSALAQPLPTSTTKLDDRSCRLDLYHLARNQYNNIEADFQIALVADHGFNRRYVALKAEISYPVGFENFSYFRTGQPVEIFTADWKKYYGNLNLSDSSRSYSIAHLVRLGSTSPRQAFDLLVRLIAEDEGRFELHSASKHYRFYLEDGHLGDFLDCLRNQVTK</sequence>
<comment type="caution">
    <text evidence="1">The sequence shown here is derived from an EMBL/GenBank/DDBJ whole genome shotgun (WGS) entry which is preliminary data.</text>
</comment>
<evidence type="ECO:0000313" key="1">
    <source>
        <dbReference type="EMBL" id="NAW64957.1"/>
    </source>
</evidence>
<name>A0A7X4WAR6_9GAMM</name>
<dbReference type="OrthoDB" id="5814389at2"/>
<dbReference type="AlphaFoldDB" id="A0A7X4WAR6"/>
<protein>
    <submittedName>
        <fullName evidence="1">Uncharacterized protein</fullName>
    </submittedName>
</protein>
<gene>
    <name evidence="1" type="ORF">CAG72_06985</name>
</gene>
<evidence type="ECO:0000313" key="2">
    <source>
        <dbReference type="Proteomes" id="UP000465712"/>
    </source>
</evidence>